<feature type="compositionally biased region" description="Basic and acidic residues" evidence="2">
    <location>
        <begin position="648"/>
        <end position="659"/>
    </location>
</feature>
<dbReference type="SMART" id="SM00582">
    <property type="entry name" value="RPR"/>
    <property type="match status" value="1"/>
</dbReference>
<evidence type="ECO:0000259" key="3">
    <source>
        <dbReference type="PROSITE" id="PS51391"/>
    </source>
</evidence>
<dbReference type="InterPro" id="IPR047488">
    <property type="entry name" value="SR140_cwf21"/>
</dbReference>
<sequence>MFEGGPLWRPPPMNLFSGGMPEDLVEEDDYPYAPGYVPPADARRRDADGTYDDAYSEAMAVSRRCGLTEAQRGRFGQMLLDLEPCRTNVGDLMVWCLEHADSASDIADCIVDSLSPEGASSTSLDQQNTDVESEVTESSPAVTEMENDSKSPIPIAKALARLFLISDILYNSSAKVPNASYFRKCFESRLPDAFKNLHMHYVNAEGKLKAEQLKQKVMLCFRAWEDWAVYPNDYLIKLQNIFLGLVTEIEDEAELAGIPLDPESGLAELAGAKLKSLDADVEILDGQPLVQYDGDPLDVDGSPLSDDVDKGSATSASTRLKHISGTDSKKTGPSETNRLFVPSKWETVDPEVVESEAVTTSRWELLVEPTTQFSEKPSAEQANRSPSQIGRWTEELHSEADDDDEDLDGQPLTGLTGLVAYDDDVASSASSDHENPPPPKGAVVSSIPPLVKSANPTKNVTALTGQPSTNLSEERRAQLREIELKVLKYQDELESSRKGDSSVTEEAINKQIQRYRERLLERLTEDEIGSPISKQSTKSNKSKASKSNHAAPSPSQSSTSKRHDHNRDRSDSPSVRRDQRDRSPPRSFRDRDRARRRPMSPLSPSDPVYDSSYASPSRHDRRDDTDESGRESSRRLRSNTWESEDDAVDSRSRNKRFPDELEEGEASDEEDSSSAYNQRASSKRRSNDNDGDRSSNSPRTMRKRRRSRSPNPSPSIRYSRRSGTPSPEQKRPTYSESSSNRHKRR</sequence>
<dbReference type="GO" id="GO:0003723">
    <property type="term" value="F:RNA binding"/>
    <property type="evidence" value="ECO:0007669"/>
    <property type="project" value="UniProtKB-KW"/>
</dbReference>
<keyword evidence="1" id="KW-0694">RNA-binding</keyword>
<proteinExistence type="predicted"/>
<feature type="region of interest" description="Disordered" evidence="2">
    <location>
        <begin position="488"/>
        <end position="507"/>
    </location>
</feature>
<reference evidence="4" key="1">
    <citation type="submission" date="2019-05" db="EMBL/GenBank/DDBJ databases">
        <title>Annotation for the trematode Fasciolopsis buski.</title>
        <authorList>
            <person name="Choi Y.-J."/>
        </authorList>
    </citation>
    <scope>NUCLEOTIDE SEQUENCE</scope>
    <source>
        <strain evidence="4">HT</strain>
        <tissue evidence="4">Whole worm</tissue>
    </source>
</reference>
<feature type="compositionally biased region" description="Basic and acidic residues" evidence="2">
    <location>
        <begin position="565"/>
        <end position="593"/>
    </location>
</feature>
<feature type="compositionally biased region" description="Polar residues" evidence="2">
    <location>
        <begin position="118"/>
        <end position="141"/>
    </location>
</feature>
<dbReference type="InterPro" id="IPR013170">
    <property type="entry name" value="mRNA_splic_Cwf21_dom"/>
</dbReference>
<feature type="region of interest" description="Disordered" evidence="2">
    <location>
        <begin position="369"/>
        <end position="476"/>
    </location>
</feature>
<evidence type="ECO:0000256" key="1">
    <source>
        <dbReference type="ARBA" id="ARBA00022884"/>
    </source>
</evidence>
<feature type="domain" description="CID" evidence="3">
    <location>
        <begin position="67"/>
        <end position="246"/>
    </location>
</feature>
<dbReference type="Pfam" id="PF04818">
    <property type="entry name" value="CID"/>
    <property type="match status" value="1"/>
</dbReference>
<evidence type="ECO:0000313" key="5">
    <source>
        <dbReference type="Proteomes" id="UP000728185"/>
    </source>
</evidence>
<dbReference type="OrthoDB" id="377209at2759"/>
<protein>
    <submittedName>
        <fullName evidence="4">U2 snRNP-associated SURP motif-containing protein</fullName>
    </submittedName>
</protein>
<gene>
    <name evidence="4" type="ORF">FBUS_10033</name>
</gene>
<accession>A0A8E0S1G2</accession>
<feature type="compositionally biased region" description="Basic and acidic residues" evidence="2">
    <location>
        <begin position="488"/>
        <end position="500"/>
    </location>
</feature>
<dbReference type="Pfam" id="PF08312">
    <property type="entry name" value="cwf21"/>
    <property type="match status" value="1"/>
</dbReference>
<feature type="region of interest" description="Disordered" evidence="2">
    <location>
        <begin position="117"/>
        <end position="148"/>
    </location>
</feature>
<dbReference type="AlphaFoldDB" id="A0A8E0S1G2"/>
<name>A0A8E0S1G2_9TREM</name>
<dbReference type="EMBL" id="LUCM01004898">
    <property type="protein sequence ID" value="KAA0193641.1"/>
    <property type="molecule type" value="Genomic_DNA"/>
</dbReference>
<feature type="region of interest" description="Disordered" evidence="2">
    <location>
        <begin position="522"/>
        <end position="745"/>
    </location>
</feature>
<dbReference type="PROSITE" id="PS51391">
    <property type="entry name" value="CID"/>
    <property type="match status" value="1"/>
</dbReference>
<dbReference type="Gene3D" id="6.10.140.420">
    <property type="match status" value="1"/>
</dbReference>
<dbReference type="InterPro" id="IPR006569">
    <property type="entry name" value="CID_dom"/>
</dbReference>
<dbReference type="SMART" id="SM01115">
    <property type="entry name" value="cwf21"/>
    <property type="match status" value="1"/>
</dbReference>
<dbReference type="Gene3D" id="1.25.40.90">
    <property type="match status" value="1"/>
</dbReference>
<keyword evidence="5" id="KW-1185">Reference proteome</keyword>
<dbReference type="PANTHER" id="PTHR23140">
    <property type="entry name" value="RNA PROCESSING PROTEIN LD23810P"/>
    <property type="match status" value="1"/>
</dbReference>
<feature type="compositionally biased region" description="Acidic residues" evidence="2">
    <location>
        <begin position="660"/>
        <end position="672"/>
    </location>
</feature>
<dbReference type="InterPro" id="IPR051485">
    <property type="entry name" value="SR-CTD_assoc_factor"/>
</dbReference>
<feature type="compositionally biased region" description="Polar residues" evidence="2">
    <location>
        <begin position="369"/>
        <end position="390"/>
    </location>
</feature>
<feature type="region of interest" description="Disordered" evidence="2">
    <location>
        <begin position="292"/>
        <end position="338"/>
    </location>
</feature>
<feature type="compositionally biased region" description="Polar residues" evidence="2">
    <location>
        <begin position="454"/>
        <end position="471"/>
    </location>
</feature>
<dbReference type="InterPro" id="IPR008942">
    <property type="entry name" value="ENTH_VHS"/>
</dbReference>
<comment type="caution">
    <text evidence="4">The sequence shown here is derived from an EMBL/GenBank/DDBJ whole genome shotgun (WGS) entry which is preliminary data.</text>
</comment>
<dbReference type="PANTHER" id="PTHR23140:SF0">
    <property type="entry name" value="U2 SNRNP-ASSOCIATED SURP MOTIF-CONTAINING PROTEIN"/>
    <property type="match status" value="1"/>
</dbReference>
<organism evidence="4 5">
    <name type="scientific">Fasciolopsis buskii</name>
    <dbReference type="NCBI Taxonomy" id="27845"/>
    <lineage>
        <taxon>Eukaryota</taxon>
        <taxon>Metazoa</taxon>
        <taxon>Spiralia</taxon>
        <taxon>Lophotrochozoa</taxon>
        <taxon>Platyhelminthes</taxon>
        <taxon>Trematoda</taxon>
        <taxon>Digenea</taxon>
        <taxon>Plagiorchiida</taxon>
        <taxon>Echinostomata</taxon>
        <taxon>Echinostomatoidea</taxon>
        <taxon>Fasciolidae</taxon>
        <taxon>Fasciolopsis</taxon>
    </lineage>
</organism>
<evidence type="ECO:0000313" key="4">
    <source>
        <dbReference type="EMBL" id="KAA0193641.1"/>
    </source>
</evidence>
<evidence type="ECO:0000256" key="2">
    <source>
        <dbReference type="SAM" id="MobiDB-lite"/>
    </source>
</evidence>
<dbReference type="GO" id="GO:0005634">
    <property type="term" value="C:nucleus"/>
    <property type="evidence" value="ECO:0007669"/>
    <property type="project" value="TreeGrafter"/>
</dbReference>
<feature type="compositionally biased region" description="Basic and acidic residues" evidence="2">
    <location>
        <begin position="617"/>
        <end position="634"/>
    </location>
</feature>
<dbReference type="CDD" id="cd21370">
    <property type="entry name" value="cwf21_SR140"/>
    <property type="match status" value="1"/>
</dbReference>
<dbReference type="Proteomes" id="UP000728185">
    <property type="component" value="Unassembled WGS sequence"/>
</dbReference>